<dbReference type="InterPro" id="IPR025447">
    <property type="entry name" value="DUF4192"/>
</dbReference>
<gene>
    <name evidence="1" type="ORF">F6A08_15600</name>
</gene>
<proteinExistence type="predicted"/>
<evidence type="ECO:0000313" key="1">
    <source>
        <dbReference type="EMBL" id="KAB1862446.1"/>
    </source>
</evidence>
<evidence type="ECO:0000313" key="2">
    <source>
        <dbReference type="Proteomes" id="UP000478836"/>
    </source>
</evidence>
<organism evidence="1 2">
    <name type="scientific">Microbacterium algeriense</name>
    <dbReference type="NCBI Taxonomy" id="2615184"/>
    <lineage>
        <taxon>Bacteria</taxon>
        <taxon>Bacillati</taxon>
        <taxon>Actinomycetota</taxon>
        <taxon>Actinomycetes</taxon>
        <taxon>Micrococcales</taxon>
        <taxon>Microbacteriaceae</taxon>
        <taxon>Microbacterium</taxon>
    </lineage>
</organism>
<comment type="caution">
    <text evidence="1">The sequence shown here is derived from an EMBL/GenBank/DDBJ whole genome shotgun (WGS) entry which is preliminary data.</text>
</comment>
<protein>
    <submittedName>
        <fullName evidence="1">DUF4192 family protein</fullName>
    </submittedName>
</protein>
<sequence length="371" mass="39457">MTTVLHATDSAAFLGIVPSLAGFTPRESVVLLPFHGSRTDGAMRLDLPDDDIDLDAYADAAVGLTARVPETDAIAVVVYTDREAHPTRDGLVLPYAVVVDEVLGCAEDAGLRIVDALCVTPSGWASFLEAEPQLHALEHIRPLPSAAGDDVRGDQSAGVDLPEVDFAEKERVGRAAVELAAVLDASATGRVSGRENPQLIAALVLLEDIPVFFESALAAPDDLPPFATAALLWCLDRPFLRDVAIAQWATDLSGGVRTLGAQTAFAHAGRAFPDDLGRVFLGQGAMPDTERLRDALAVVRGAAARAPRSSRPAPLTVAAWLAWALGRATHAGRYLEMAREIDPDYSLAVLLEALIGNAALPEWVFRRGQRR</sequence>
<accession>A0ABQ6V3M7</accession>
<dbReference type="RefSeq" id="WP_151459956.1">
    <property type="nucleotide sequence ID" value="NZ_WAAO01000003.1"/>
</dbReference>
<reference evidence="2" key="1">
    <citation type="submission" date="2019-09" db="EMBL/GenBank/DDBJ databases">
        <title>Whole genome sequencing of Microbacterium maritypicum.</title>
        <authorList>
            <person name="Lenchi N."/>
        </authorList>
    </citation>
    <scope>NUCLEOTIDE SEQUENCE [LARGE SCALE GENOMIC DNA]</scope>
    <source>
        <strain evidence="2">G1</strain>
    </source>
</reference>
<keyword evidence="2" id="KW-1185">Reference proteome</keyword>
<dbReference type="GeneID" id="77477893"/>
<dbReference type="Proteomes" id="UP000478836">
    <property type="component" value="Unassembled WGS sequence"/>
</dbReference>
<dbReference type="Pfam" id="PF13830">
    <property type="entry name" value="DUF4192"/>
    <property type="match status" value="2"/>
</dbReference>
<dbReference type="EMBL" id="WAAO01000003">
    <property type="protein sequence ID" value="KAB1862446.1"/>
    <property type="molecule type" value="Genomic_DNA"/>
</dbReference>
<name>A0ABQ6V3M7_9MICO</name>